<accession>A0ABU4UD05</accession>
<evidence type="ECO:0000256" key="6">
    <source>
        <dbReference type="ARBA" id="ARBA00023136"/>
    </source>
</evidence>
<evidence type="ECO:0000256" key="3">
    <source>
        <dbReference type="ARBA" id="ARBA00022692"/>
    </source>
</evidence>
<evidence type="ECO:0000256" key="7">
    <source>
        <dbReference type="ARBA" id="ARBA00023214"/>
    </source>
</evidence>
<evidence type="ECO:0000313" key="9">
    <source>
        <dbReference type="EMBL" id="MDX8127337.1"/>
    </source>
</evidence>
<feature type="transmembrane region" description="Helical" evidence="8">
    <location>
        <begin position="117"/>
        <end position="135"/>
    </location>
</feature>
<name>A0ABU4UD05_9GAMM</name>
<feature type="transmembrane region" description="Helical" evidence="8">
    <location>
        <begin position="66"/>
        <end position="86"/>
    </location>
</feature>
<feature type="transmembrane region" description="Helical" evidence="8">
    <location>
        <begin position="202"/>
        <end position="220"/>
    </location>
</feature>
<feature type="transmembrane region" description="Helical" evidence="8">
    <location>
        <begin position="28"/>
        <end position="46"/>
    </location>
</feature>
<dbReference type="NCBIfam" id="NF003640">
    <property type="entry name" value="PRK05277.1"/>
    <property type="match status" value="1"/>
</dbReference>
<dbReference type="Proteomes" id="UP001284537">
    <property type="component" value="Unassembled WGS sequence"/>
</dbReference>
<reference evidence="9 10" key="1">
    <citation type="submission" date="2023-11" db="EMBL/GenBank/DDBJ databases">
        <authorList>
            <person name="Ouyang M.-Y."/>
        </authorList>
    </citation>
    <scope>NUCLEOTIDE SEQUENCE [LARGE SCALE GENOMIC DNA]</scope>
    <source>
        <strain evidence="9 10">OY6</strain>
    </source>
</reference>
<feature type="transmembrane region" description="Helical" evidence="8">
    <location>
        <begin position="240"/>
        <end position="263"/>
    </location>
</feature>
<feature type="transmembrane region" description="Helical" evidence="8">
    <location>
        <begin position="275"/>
        <end position="292"/>
    </location>
</feature>
<keyword evidence="6 8" id="KW-0472">Membrane</keyword>
<organism evidence="9 10">
    <name type="scientific">Methylomonas defluvii</name>
    <dbReference type="NCBI Taxonomy" id="3045149"/>
    <lineage>
        <taxon>Bacteria</taxon>
        <taxon>Pseudomonadati</taxon>
        <taxon>Pseudomonadota</taxon>
        <taxon>Gammaproteobacteria</taxon>
        <taxon>Methylococcales</taxon>
        <taxon>Methylococcaceae</taxon>
        <taxon>Methylomonas</taxon>
    </lineage>
</organism>
<feature type="transmembrane region" description="Helical" evidence="8">
    <location>
        <begin position="372"/>
        <end position="396"/>
    </location>
</feature>
<dbReference type="Gene3D" id="1.10.3080.10">
    <property type="entry name" value="Clc chloride channel"/>
    <property type="match status" value="1"/>
</dbReference>
<keyword evidence="2" id="KW-0813">Transport</keyword>
<dbReference type="InterPro" id="IPR001807">
    <property type="entry name" value="ClC"/>
</dbReference>
<dbReference type="PANTHER" id="PTHR45711:SF6">
    <property type="entry name" value="CHLORIDE CHANNEL PROTEIN"/>
    <property type="match status" value="1"/>
</dbReference>
<keyword evidence="4 8" id="KW-1133">Transmembrane helix</keyword>
<evidence type="ECO:0000256" key="5">
    <source>
        <dbReference type="ARBA" id="ARBA00023065"/>
    </source>
</evidence>
<evidence type="ECO:0000256" key="1">
    <source>
        <dbReference type="ARBA" id="ARBA00004141"/>
    </source>
</evidence>
<evidence type="ECO:0000313" key="10">
    <source>
        <dbReference type="Proteomes" id="UP001284537"/>
    </source>
</evidence>
<feature type="transmembrane region" description="Helical" evidence="8">
    <location>
        <begin position="165"/>
        <end position="190"/>
    </location>
</feature>
<dbReference type="PANTHER" id="PTHR45711">
    <property type="entry name" value="CHLORIDE CHANNEL PROTEIN"/>
    <property type="match status" value="1"/>
</dbReference>
<evidence type="ECO:0000256" key="8">
    <source>
        <dbReference type="SAM" id="Phobius"/>
    </source>
</evidence>
<evidence type="ECO:0000256" key="4">
    <source>
        <dbReference type="ARBA" id="ARBA00022989"/>
    </source>
</evidence>
<dbReference type="PRINTS" id="PR00762">
    <property type="entry name" value="CLCHANNEL"/>
</dbReference>
<feature type="transmembrane region" description="Helical" evidence="8">
    <location>
        <begin position="403"/>
        <end position="423"/>
    </location>
</feature>
<evidence type="ECO:0000256" key="2">
    <source>
        <dbReference type="ARBA" id="ARBA00022448"/>
    </source>
</evidence>
<feature type="transmembrane region" description="Helical" evidence="8">
    <location>
        <begin position="312"/>
        <end position="332"/>
    </location>
</feature>
<dbReference type="Pfam" id="PF00654">
    <property type="entry name" value="Voltage_CLC"/>
    <property type="match status" value="1"/>
</dbReference>
<dbReference type="RefSeq" id="WP_319961249.1">
    <property type="nucleotide sequence ID" value="NZ_JAXARY010000006.1"/>
</dbReference>
<comment type="caution">
    <text evidence="9">The sequence shown here is derived from an EMBL/GenBank/DDBJ whole genome shotgun (WGS) entry which is preliminary data.</text>
</comment>
<proteinExistence type="predicted"/>
<dbReference type="EMBL" id="JAXARY010000006">
    <property type="protein sequence ID" value="MDX8127337.1"/>
    <property type="molecule type" value="Genomic_DNA"/>
</dbReference>
<dbReference type="CDD" id="cd01031">
    <property type="entry name" value="EriC"/>
    <property type="match status" value="1"/>
</dbReference>
<dbReference type="InterPro" id="IPR014743">
    <property type="entry name" value="Cl-channel_core"/>
</dbReference>
<feature type="transmembrane region" description="Helical" evidence="8">
    <location>
        <begin position="344"/>
        <end position="366"/>
    </location>
</feature>
<keyword evidence="3 8" id="KW-0812">Transmembrane</keyword>
<protein>
    <submittedName>
        <fullName evidence="9">H(+)/Cl(-) exchange transporter ClcA</fullName>
    </submittedName>
</protein>
<keyword evidence="7" id="KW-0868">Chloride</keyword>
<sequence length="443" mass="47120">MLKCDLSEHQPASAAELNRQRNRLIPQAIVLGLLTGGTSVAFHFAMNSAEAFRHKFFDFSHQNSHLGMGMVLGLALVTVSISAGMVRQFAPESSGSGIPHIKGVLIGHRHFRWVRVLLTKFFSMVIGSVGGLVVGRAGPCVHMGSSIGQGLADIWPKDGKHYHTILIAAGGGAGLTAAFNAPLSGLTFVLEELERRCSSLEFITAAIACLTADMVCRLALGQQSVFHFAHVAAAPLSQLIAFVALGLLSALLAGLFTHTLLWGQRLITLGPWSRSIWWLILAGGLTATAWYAPQLLGGGHDFVNDILVGQELTLQTIGLLFISRFVLTIGSSCSGAAGGIFMPILVLGALLGWGVGVSTQLAFPALDVDPRLFAVVGMAAYFSGVVQAPLTGIVLIIEMTGDYALILPLFTACFTALLIANWLGCPPVYEALLENDLRKERIQ</sequence>
<keyword evidence="5" id="KW-0406">Ion transport</keyword>
<dbReference type="SUPFAM" id="SSF81340">
    <property type="entry name" value="Clc chloride channel"/>
    <property type="match status" value="1"/>
</dbReference>
<gene>
    <name evidence="9" type="primary">clcA</name>
    <name evidence="9" type="ORF">QLH52_08600</name>
</gene>
<keyword evidence="10" id="KW-1185">Reference proteome</keyword>
<comment type="subcellular location">
    <subcellularLocation>
        <location evidence="1">Membrane</location>
        <topology evidence="1">Multi-pass membrane protein</topology>
    </subcellularLocation>
</comment>